<dbReference type="InterPro" id="IPR025668">
    <property type="entry name" value="Tnp_DDE_dom"/>
</dbReference>
<organism evidence="2 3">
    <name type="scientific">Candidatus Enterovibrio escicola</name>
    <dbReference type="NCBI Taxonomy" id="1927127"/>
    <lineage>
        <taxon>Bacteria</taxon>
        <taxon>Pseudomonadati</taxon>
        <taxon>Pseudomonadota</taxon>
        <taxon>Gammaproteobacteria</taxon>
        <taxon>Vibrionales</taxon>
        <taxon>Vibrionaceae</taxon>
        <taxon>Enterovibrio</taxon>
    </lineage>
</organism>
<evidence type="ECO:0000259" key="1">
    <source>
        <dbReference type="Pfam" id="PF13612"/>
    </source>
</evidence>
<name>A0A2A5T0G7_9GAMM</name>
<keyword evidence="3" id="KW-1185">Reference proteome</keyword>
<dbReference type="EMBL" id="NBYY01000031">
    <property type="protein sequence ID" value="PCS21669.1"/>
    <property type="molecule type" value="Genomic_DNA"/>
</dbReference>
<protein>
    <submittedName>
        <fullName evidence="2">Mobile element protein</fullName>
    </submittedName>
</protein>
<proteinExistence type="predicted"/>
<reference evidence="3" key="1">
    <citation type="submission" date="2017-04" db="EMBL/GenBank/DDBJ databases">
        <title>Genome evolution of the luminous symbionts of deep sea anglerfish.</title>
        <authorList>
            <person name="Hendry T.A."/>
        </authorList>
    </citation>
    <scope>NUCLEOTIDE SEQUENCE [LARGE SCALE GENOMIC DNA]</scope>
</reference>
<sequence length="42" mass="4794">MGWFYGFKLYLIINNQSGIISVKTTTANVNDRKPVSEMVDEL</sequence>
<feature type="domain" description="Transposase DDE" evidence="1">
    <location>
        <begin position="1"/>
        <end position="42"/>
    </location>
</feature>
<evidence type="ECO:0000313" key="3">
    <source>
        <dbReference type="Proteomes" id="UP000219020"/>
    </source>
</evidence>
<comment type="caution">
    <text evidence="2">The sequence shown here is derived from an EMBL/GenBank/DDBJ whole genome shotgun (WGS) entry which is preliminary data.</text>
</comment>
<dbReference type="Proteomes" id="UP000219020">
    <property type="component" value="Unassembled WGS sequence"/>
</dbReference>
<dbReference type="AlphaFoldDB" id="A0A2A5T0G7"/>
<gene>
    <name evidence="2" type="ORF">BTN49_2681</name>
</gene>
<accession>A0A2A5T0G7</accession>
<dbReference type="Pfam" id="PF13612">
    <property type="entry name" value="DDE_Tnp_1_3"/>
    <property type="match status" value="1"/>
</dbReference>
<evidence type="ECO:0000313" key="2">
    <source>
        <dbReference type="EMBL" id="PCS21669.1"/>
    </source>
</evidence>